<protein>
    <recommendedName>
        <fullName evidence="2">histidine kinase</fullName>
        <ecNumber evidence="2">2.7.13.3</ecNumber>
    </recommendedName>
</protein>
<dbReference type="Gene3D" id="3.30.450.40">
    <property type="match status" value="1"/>
</dbReference>
<evidence type="ECO:0000256" key="2">
    <source>
        <dbReference type="ARBA" id="ARBA00012438"/>
    </source>
</evidence>
<comment type="caution">
    <text evidence="12">The sequence shown here is derived from an EMBL/GenBank/DDBJ whole genome shotgun (WGS) entry which is preliminary data.</text>
</comment>
<feature type="transmembrane region" description="Helical" evidence="10">
    <location>
        <begin position="247"/>
        <end position="264"/>
    </location>
</feature>
<dbReference type="RefSeq" id="WP_047858184.1">
    <property type="nucleotide sequence ID" value="NZ_CP011509.1"/>
</dbReference>
<keyword evidence="7" id="KW-0067">ATP-binding</keyword>
<gene>
    <name evidence="12" type="ORF">ATI61_101573</name>
</gene>
<dbReference type="CDD" id="cd00082">
    <property type="entry name" value="HisKA"/>
    <property type="match status" value="1"/>
</dbReference>
<sequence length="750" mass="81823">MDIRTQSALLASIIGLALGVSMLLRAGRPRVLTLYSVFALTVGGYYLSSFFHSLFSRAESPWVSRVAVGATILLASLVPGAAVAFFLEFLGVSKGTHLLGRRLAVLSAVFGLGVAVSPLALNGWAKLAMGAWVLGALLGSVSLLLRRVSTTESRIERLRLTYLAIGAGAAILFTALDLLERYGLPFPTLGPVFTTLYLFFLAQTLLRLRLMDLHELLGKIASQTVLATILAAVFTVLTVWVDQNNTSLFVFNTVVAAFVVLILLEPLRVKVEEQVVAIFFRERFELLRVLGNARARMAGVIEISELARMVLDALHESGRITHASLYLLAEDRPGYRLLDARGPAPVNFLDTGAARGVLFAVASGQKAVLLENVERRIAVLRQQAVEGKRFRDELKRLNDTRAALLQMKGGITVPLLGNDRVIGFLNMWDERVPEAYASDEIALILEVAERLATALENSKLYEKIRERDRLAALGEMAAGLAHEIRNPLGAIKGAAQCLDPKRLPGEEGEFLEVIVEEVNRLNGVVSAFLDYARPLKQTFGPTDLNEVVTRTVRLIQNAMPPGIELKVEQEESLPRVEADAEQLKQVLINLVQNAMQAMTDTGGTITVKTVRPDRFTDFRSAGDSFVELHVTDTGPGIPQEQQQHIFVPFYTTKQKGTGLGLAICQRIVKNHGGTLSVQSKPGEGATFIIRLPAPPSEPLPLPEPVLMDGTPFPTTRPTEGKMAEGGLPDGGTPPPKPERKPKRDKKRRTG</sequence>
<dbReference type="InterPro" id="IPR003594">
    <property type="entry name" value="HATPase_dom"/>
</dbReference>
<feature type="region of interest" description="Disordered" evidence="9">
    <location>
        <begin position="693"/>
        <end position="750"/>
    </location>
</feature>
<keyword evidence="3" id="KW-0597">Phosphoprotein</keyword>
<feature type="transmembrane region" description="Helical" evidence="10">
    <location>
        <begin position="67"/>
        <end position="91"/>
    </location>
</feature>
<proteinExistence type="predicted"/>
<keyword evidence="10" id="KW-1133">Transmembrane helix</keyword>
<feature type="transmembrane region" description="Helical" evidence="10">
    <location>
        <begin position="157"/>
        <end position="176"/>
    </location>
</feature>
<accession>A0ABX9KBU5</accession>
<dbReference type="Pfam" id="PF00512">
    <property type="entry name" value="HisKA"/>
    <property type="match status" value="1"/>
</dbReference>
<dbReference type="SUPFAM" id="SSF55874">
    <property type="entry name" value="ATPase domain of HSP90 chaperone/DNA topoisomerase II/histidine kinase"/>
    <property type="match status" value="1"/>
</dbReference>
<evidence type="ECO:0000256" key="4">
    <source>
        <dbReference type="ARBA" id="ARBA00022679"/>
    </source>
</evidence>
<keyword evidence="10" id="KW-0812">Transmembrane</keyword>
<dbReference type="PRINTS" id="PR00344">
    <property type="entry name" value="BCTRLSENSOR"/>
</dbReference>
<dbReference type="Proteomes" id="UP000256345">
    <property type="component" value="Unassembled WGS sequence"/>
</dbReference>
<dbReference type="InterPro" id="IPR004358">
    <property type="entry name" value="Sig_transdc_His_kin-like_C"/>
</dbReference>
<dbReference type="PROSITE" id="PS50109">
    <property type="entry name" value="HIS_KIN"/>
    <property type="match status" value="1"/>
</dbReference>
<dbReference type="InterPro" id="IPR036097">
    <property type="entry name" value="HisK_dim/P_sf"/>
</dbReference>
<feature type="transmembrane region" description="Helical" evidence="10">
    <location>
        <begin position="103"/>
        <end position="121"/>
    </location>
</feature>
<keyword evidence="13" id="KW-1185">Reference proteome</keyword>
<evidence type="ECO:0000256" key="9">
    <source>
        <dbReference type="SAM" id="MobiDB-lite"/>
    </source>
</evidence>
<dbReference type="SMART" id="SM00387">
    <property type="entry name" value="HATPase_c"/>
    <property type="match status" value="1"/>
</dbReference>
<dbReference type="SMART" id="SM00065">
    <property type="entry name" value="GAF"/>
    <property type="match status" value="1"/>
</dbReference>
<evidence type="ECO:0000256" key="3">
    <source>
        <dbReference type="ARBA" id="ARBA00022553"/>
    </source>
</evidence>
<feature type="domain" description="Histidine kinase" evidence="11">
    <location>
        <begin position="479"/>
        <end position="695"/>
    </location>
</feature>
<evidence type="ECO:0000313" key="12">
    <source>
        <dbReference type="EMBL" id="REG37587.1"/>
    </source>
</evidence>
<keyword evidence="6 12" id="KW-0418">Kinase</keyword>
<evidence type="ECO:0000256" key="10">
    <source>
        <dbReference type="SAM" id="Phobius"/>
    </source>
</evidence>
<reference evidence="12 13" key="1">
    <citation type="submission" date="2018-08" db="EMBL/GenBank/DDBJ databases">
        <title>Genomic Encyclopedia of Archaeal and Bacterial Type Strains, Phase II (KMG-II): from individual species to whole genera.</title>
        <authorList>
            <person name="Goeker M."/>
        </authorList>
    </citation>
    <scope>NUCLEOTIDE SEQUENCE [LARGE SCALE GENOMIC DNA]</scope>
    <source>
        <strain evidence="12 13">DSM 2261</strain>
    </source>
</reference>
<dbReference type="GO" id="GO:0016301">
    <property type="term" value="F:kinase activity"/>
    <property type="evidence" value="ECO:0007669"/>
    <property type="project" value="UniProtKB-KW"/>
</dbReference>
<keyword evidence="4" id="KW-0808">Transferase</keyword>
<evidence type="ECO:0000256" key="6">
    <source>
        <dbReference type="ARBA" id="ARBA00022777"/>
    </source>
</evidence>
<dbReference type="InterPro" id="IPR005467">
    <property type="entry name" value="His_kinase_dom"/>
</dbReference>
<dbReference type="CDD" id="cd00075">
    <property type="entry name" value="HATPase"/>
    <property type="match status" value="1"/>
</dbReference>
<evidence type="ECO:0000313" key="13">
    <source>
        <dbReference type="Proteomes" id="UP000256345"/>
    </source>
</evidence>
<keyword evidence="10" id="KW-0472">Membrane</keyword>
<dbReference type="EC" id="2.7.13.3" evidence="2"/>
<dbReference type="Gene3D" id="1.10.287.130">
    <property type="match status" value="1"/>
</dbReference>
<dbReference type="PANTHER" id="PTHR43065:SF10">
    <property type="entry name" value="PEROXIDE STRESS-ACTIVATED HISTIDINE KINASE MAK3"/>
    <property type="match status" value="1"/>
</dbReference>
<dbReference type="SUPFAM" id="SSF47384">
    <property type="entry name" value="Homodimeric domain of signal transducing histidine kinase"/>
    <property type="match status" value="1"/>
</dbReference>
<feature type="transmembrane region" description="Helical" evidence="10">
    <location>
        <begin position="127"/>
        <end position="145"/>
    </location>
</feature>
<dbReference type="InterPro" id="IPR036890">
    <property type="entry name" value="HATPase_C_sf"/>
</dbReference>
<dbReference type="InterPro" id="IPR029016">
    <property type="entry name" value="GAF-like_dom_sf"/>
</dbReference>
<evidence type="ECO:0000256" key="5">
    <source>
        <dbReference type="ARBA" id="ARBA00022741"/>
    </source>
</evidence>
<feature type="transmembrane region" description="Helical" evidence="10">
    <location>
        <begin position="220"/>
        <end position="241"/>
    </location>
</feature>
<name>A0ABX9KBU5_9BACT</name>
<dbReference type="SUPFAM" id="SSF55781">
    <property type="entry name" value="GAF domain-like"/>
    <property type="match status" value="1"/>
</dbReference>
<feature type="transmembrane region" description="Helical" evidence="10">
    <location>
        <begin position="6"/>
        <end position="24"/>
    </location>
</feature>
<organism evidence="12 13">
    <name type="scientific">Archangium gephyra</name>
    <dbReference type="NCBI Taxonomy" id="48"/>
    <lineage>
        <taxon>Bacteria</taxon>
        <taxon>Pseudomonadati</taxon>
        <taxon>Myxococcota</taxon>
        <taxon>Myxococcia</taxon>
        <taxon>Myxococcales</taxon>
        <taxon>Cystobacterineae</taxon>
        <taxon>Archangiaceae</taxon>
        <taxon>Archangium</taxon>
    </lineage>
</organism>
<evidence type="ECO:0000259" key="11">
    <source>
        <dbReference type="PROSITE" id="PS50109"/>
    </source>
</evidence>
<evidence type="ECO:0000256" key="1">
    <source>
        <dbReference type="ARBA" id="ARBA00000085"/>
    </source>
</evidence>
<keyword evidence="5" id="KW-0547">Nucleotide-binding</keyword>
<evidence type="ECO:0000256" key="8">
    <source>
        <dbReference type="ARBA" id="ARBA00023012"/>
    </source>
</evidence>
<dbReference type="Pfam" id="PF02518">
    <property type="entry name" value="HATPase_c"/>
    <property type="match status" value="1"/>
</dbReference>
<dbReference type="EMBL" id="QUMU01000001">
    <property type="protein sequence ID" value="REG37587.1"/>
    <property type="molecule type" value="Genomic_DNA"/>
</dbReference>
<dbReference type="InterPro" id="IPR003661">
    <property type="entry name" value="HisK_dim/P_dom"/>
</dbReference>
<evidence type="ECO:0000256" key="7">
    <source>
        <dbReference type="ARBA" id="ARBA00022840"/>
    </source>
</evidence>
<dbReference type="Gene3D" id="3.30.565.10">
    <property type="entry name" value="Histidine kinase-like ATPase, C-terminal domain"/>
    <property type="match status" value="1"/>
</dbReference>
<dbReference type="PANTHER" id="PTHR43065">
    <property type="entry name" value="SENSOR HISTIDINE KINASE"/>
    <property type="match status" value="1"/>
</dbReference>
<dbReference type="InterPro" id="IPR003018">
    <property type="entry name" value="GAF"/>
</dbReference>
<keyword evidence="8" id="KW-0902">Two-component regulatory system</keyword>
<dbReference type="SMART" id="SM00388">
    <property type="entry name" value="HisKA"/>
    <property type="match status" value="1"/>
</dbReference>
<feature type="compositionally biased region" description="Basic residues" evidence="9">
    <location>
        <begin position="739"/>
        <end position="750"/>
    </location>
</feature>
<feature type="transmembrane region" description="Helical" evidence="10">
    <location>
        <begin position="31"/>
        <end position="55"/>
    </location>
</feature>
<feature type="compositionally biased region" description="Pro residues" evidence="9">
    <location>
        <begin position="693"/>
        <end position="703"/>
    </location>
</feature>
<comment type="catalytic activity">
    <reaction evidence="1">
        <text>ATP + protein L-histidine = ADP + protein N-phospho-L-histidine.</text>
        <dbReference type="EC" id="2.7.13.3"/>
    </reaction>
</comment>
<dbReference type="Pfam" id="PF13185">
    <property type="entry name" value="GAF_2"/>
    <property type="match status" value="1"/>
</dbReference>